<sequence>MSPLGRGLSVAEEGETAGFMRRVEGRGGGGGRSRRLSES</sequence>
<name>A0A392VRZ2_9FABA</name>
<accession>A0A392VRZ2</accession>
<evidence type="ECO:0000313" key="2">
    <source>
        <dbReference type="EMBL" id="MCI91168.1"/>
    </source>
</evidence>
<evidence type="ECO:0000256" key="1">
    <source>
        <dbReference type="SAM" id="MobiDB-lite"/>
    </source>
</evidence>
<dbReference type="EMBL" id="LXQA011264698">
    <property type="protein sequence ID" value="MCI91168.1"/>
    <property type="molecule type" value="Genomic_DNA"/>
</dbReference>
<comment type="caution">
    <text evidence="2">The sequence shown here is derived from an EMBL/GenBank/DDBJ whole genome shotgun (WGS) entry which is preliminary data.</text>
</comment>
<feature type="region of interest" description="Disordered" evidence="1">
    <location>
        <begin position="1"/>
        <end position="39"/>
    </location>
</feature>
<keyword evidence="3" id="KW-1185">Reference proteome</keyword>
<proteinExistence type="predicted"/>
<protein>
    <submittedName>
        <fullName evidence="2">Uncharacterized protein</fullName>
    </submittedName>
</protein>
<dbReference type="Proteomes" id="UP000265520">
    <property type="component" value="Unassembled WGS sequence"/>
</dbReference>
<organism evidence="2 3">
    <name type="scientific">Trifolium medium</name>
    <dbReference type="NCBI Taxonomy" id="97028"/>
    <lineage>
        <taxon>Eukaryota</taxon>
        <taxon>Viridiplantae</taxon>
        <taxon>Streptophyta</taxon>
        <taxon>Embryophyta</taxon>
        <taxon>Tracheophyta</taxon>
        <taxon>Spermatophyta</taxon>
        <taxon>Magnoliopsida</taxon>
        <taxon>eudicotyledons</taxon>
        <taxon>Gunneridae</taxon>
        <taxon>Pentapetalae</taxon>
        <taxon>rosids</taxon>
        <taxon>fabids</taxon>
        <taxon>Fabales</taxon>
        <taxon>Fabaceae</taxon>
        <taxon>Papilionoideae</taxon>
        <taxon>50 kb inversion clade</taxon>
        <taxon>NPAAA clade</taxon>
        <taxon>Hologalegina</taxon>
        <taxon>IRL clade</taxon>
        <taxon>Trifolieae</taxon>
        <taxon>Trifolium</taxon>
    </lineage>
</organism>
<feature type="non-terminal residue" evidence="2">
    <location>
        <position position="39"/>
    </location>
</feature>
<reference evidence="2 3" key="1">
    <citation type="journal article" date="2018" name="Front. Plant Sci.">
        <title>Red Clover (Trifolium pratense) and Zigzag Clover (T. medium) - A Picture of Genomic Similarities and Differences.</title>
        <authorList>
            <person name="Dluhosova J."/>
            <person name="Istvanek J."/>
            <person name="Nedelnik J."/>
            <person name="Repkova J."/>
        </authorList>
    </citation>
    <scope>NUCLEOTIDE SEQUENCE [LARGE SCALE GENOMIC DNA]</scope>
    <source>
        <strain evidence="3">cv. 10/8</strain>
        <tissue evidence="2">Leaf</tissue>
    </source>
</reference>
<dbReference type="AlphaFoldDB" id="A0A392VRZ2"/>
<evidence type="ECO:0000313" key="3">
    <source>
        <dbReference type="Proteomes" id="UP000265520"/>
    </source>
</evidence>